<dbReference type="AlphaFoldDB" id="A0A8D5ALF7"/>
<evidence type="ECO:0000313" key="2">
    <source>
        <dbReference type="Proteomes" id="UP000824988"/>
    </source>
</evidence>
<dbReference type="EMBL" id="AP019782">
    <property type="protein sequence ID" value="BBL72061.1"/>
    <property type="molecule type" value="Genomic_DNA"/>
</dbReference>
<proteinExistence type="predicted"/>
<organism evidence="1 2">
    <name type="scientific">Methylogaea oryzae</name>
    <dbReference type="NCBI Taxonomy" id="1295382"/>
    <lineage>
        <taxon>Bacteria</taxon>
        <taxon>Pseudomonadati</taxon>
        <taxon>Pseudomonadota</taxon>
        <taxon>Gammaproteobacteria</taxon>
        <taxon>Methylococcales</taxon>
        <taxon>Methylococcaceae</taxon>
        <taxon>Methylogaea</taxon>
    </lineage>
</organism>
<dbReference type="KEGG" id="moz:MoryE10_26670"/>
<evidence type="ECO:0000313" key="1">
    <source>
        <dbReference type="EMBL" id="BBL72061.1"/>
    </source>
</evidence>
<keyword evidence="2" id="KW-1185">Reference proteome</keyword>
<evidence type="ECO:0008006" key="3">
    <source>
        <dbReference type="Google" id="ProtNLM"/>
    </source>
</evidence>
<dbReference type="RefSeq" id="WP_221047341.1">
    <property type="nucleotide sequence ID" value="NZ_AP019782.1"/>
</dbReference>
<gene>
    <name evidence="1" type="ORF">MoryE10_26670</name>
</gene>
<accession>A0A8D5ALF7</accession>
<sequence length="177" mass="19416">MANRTQRPPLILSKIHRRMLTELSRSTTAPERQVKRAKILLKYADGCSIADIRRQVGVSCPTIYKCIDTALAAGIEQPLNPSFTTKKPEILEDAKDWVIGLARANPCDHGLDMDRWSLRVLARHVAEHAVGAGFPRLAKAGRTTVWRILQSRRPAGLAAGQFNGCARLAAGRESAAP</sequence>
<reference evidence="1" key="1">
    <citation type="submission" date="2019-06" db="EMBL/GenBank/DDBJ databases">
        <title>Complete genome sequence of Methylogaea oryzae strain JCM16910.</title>
        <authorList>
            <person name="Asakawa S."/>
        </authorList>
    </citation>
    <scope>NUCLEOTIDE SEQUENCE</scope>
    <source>
        <strain evidence="1">E10</strain>
    </source>
</reference>
<dbReference type="Proteomes" id="UP000824988">
    <property type="component" value="Chromosome"/>
</dbReference>
<protein>
    <recommendedName>
        <fullName evidence="3">Helix-turn-helix domain-containing protein</fullName>
    </recommendedName>
</protein>
<name>A0A8D5ALF7_9GAMM</name>